<feature type="transmembrane region" description="Helical" evidence="3">
    <location>
        <begin position="28"/>
        <end position="49"/>
    </location>
</feature>
<dbReference type="GO" id="GO:0016020">
    <property type="term" value="C:membrane"/>
    <property type="evidence" value="ECO:0007669"/>
    <property type="project" value="GOC"/>
</dbReference>
<dbReference type="InterPro" id="IPR051158">
    <property type="entry name" value="Metallophosphoesterase_sf"/>
</dbReference>
<keyword evidence="3" id="KW-1133">Transmembrane helix</keyword>
<evidence type="ECO:0000313" key="6">
    <source>
        <dbReference type="Proteomes" id="UP000238823"/>
    </source>
</evidence>
<dbReference type="PANTHER" id="PTHR31302">
    <property type="entry name" value="TRANSMEMBRANE PROTEIN WITH METALLOPHOSPHOESTERASE DOMAIN-RELATED"/>
    <property type="match status" value="1"/>
</dbReference>
<dbReference type="InterPro" id="IPR029052">
    <property type="entry name" value="Metallo-depent_PP-like"/>
</dbReference>
<dbReference type="PANTHER" id="PTHR31302:SF31">
    <property type="entry name" value="PHOSPHODIESTERASE YAEI"/>
    <property type="match status" value="1"/>
</dbReference>
<proteinExistence type="predicted"/>
<organism evidence="5 6">
    <name type="scientific">Enhygromyxa salina</name>
    <dbReference type="NCBI Taxonomy" id="215803"/>
    <lineage>
        <taxon>Bacteria</taxon>
        <taxon>Pseudomonadati</taxon>
        <taxon>Myxococcota</taxon>
        <taxon>Polyangia</taxon>
        <taxon>Nannocystales</taxon>
        <taxon>Nannocystaceae</taxon>
        <taxon>Enhygromyxa</taxon>
    </lineage>
</organism>
<dbReference type="Gene3D" id="3.60.21.10">
    <property type="match status" value="1"/>
</dbReference>
<keyword evidence="2 5" id="KW-0378">Hydrolase</keyword>
<dbReference type="GO" id="GO:0008758">
    <property type="term" value="F:UDP-2,3-diacylglucosamine hydrolase activity"/>
    <property type="evidence" value="ECO:0007669"/>
    <property type="project" value="TreeGrafter"/>
</dbReference>
<protein>
    <submittedName>
        <fullName evidence="5">Putative metallophosphoesterase</fullName>
        <ecNumber evidence="5">3.1.-.-</ecNumber>
    </submittedName>
</protein>
<dbReference type="CDD" id="cd07385">
    <property type="entry name" value="MPP_YkuE_C"/>
    <property type="match status" value="1"/>
</dbReference>
<keyword evidence="3" id="KW-0472">Membrane</keyword>
<dbReference type="EMBL" id="PVNL01000138">
    <property type="protein sequence ID" value="PRP95185.1"/>
    <property type="molecule type" value="Genomic_DNA"/>
</dbReference>
<dbReference type="EC" id="3.1.-.-" evidence="5"/>
<feature type="transmembrane region" description="Helical" evidence="3">
    <location>
        <begin position="99"/>
        <end position="121"/>
    </location>
</feature>
<evidence type="ECO:0000313" key="5">
    <source>
        <dbReference type="EMBL" id="PRP95185.1"/>
    </source>
</evidence>
<dbReference type="OrthoDB" id="9780884at2"/>
<keyword evidence="1" id="KW-0479">Metal-binding</keyword>
<dbReference type="AlphaFoldDB" id="A0A2S9XQQ0"/>
<dbReference type="SUPFAM" id="SSF56300">
    <property type="entry name" value="Metallo-dependent phosphatases"/>
    <property type="match status" value="1"/>
</dbReference>
<accession>A0A2S9XQQ0</accession>
<dbReference type="InterPro" id="IPR004843">
    <property type="entry name" value="Calcineurin-like_PHP"/>
</dbReference>
<dbReference type="GO" id="GO:0009245">
    <property type="term" value="P:lipid A biosynthetic process"/>
    <property type="evidence" value="ECO:0007669"/>
    <property type="project" value="TreeGrafter"/>
</dbReference>
<evidence type="ECO:0000256" key="1">
    <source>
        <dbReference type="ARBA" id="ARBA00022723"/>
    </source>
</evidence>
<feature type="transmembrane region" description="Helical" evidence="3">
    <location>
        <begin position="69"/>
        <end position="87"/>
    </location>
</feature>
<comment type="caution">
    <text evidence="5">The sequence shown here is derived from an EMBL/GenBank/DDBJ whole genome shotgun (WGS) entry which is preliminary data.</text>
</comment>
<reference evidence="5 6" key="1">
    <citation type="submission" date="2018-03" db="EMBL/GenBank/DDBJ databases">
        <title>Draft Genome Sequences of the Obligatory Marine Myxobacteria Enhygromyxa salina SWB007.</title>
        <authorList>
            <person name="Poehlein A."/>
            <person name="Moghaddam J.A."/>
            <person name="Harms H."/>
            <person name="Alanjari M."/>
            <person name="Koenig G.M."/>
            <person name="Daniel R."/>
            <person name="Schaeberle T.F."/>
        </authorList>
    </citation>
    <scope>NUCLEOTIDE SEQUENCE [LARGE SCALE GENOMIC DNA]</scope>
    <source>
        <strain evidence="5 6">SWB007</strain>
    </source>
</reference>
<dbReference type="Pfam" id="PF00149">
    <property type="entry name" value="Metallophos"/>
    <property type="match status" value="1"/>
</dbReference>
<gene>
    <name evidence="5" type="ORF">ENSA7_74990</name>
</gene>
<name>A0A2S9XQQ0_9BACT</name>
<evidence type="ECO:0000259" key="4">
    <source>
        <dbReference type="Pfam" id="PF00149"/>
    </source>
</evidence>
<evidence type="ECO:0000256" key="2">
    <source>
        <dbReference type="ARBA" id="ARBA00022801"/>
    </source>
</evidence>
<feature type="domain" description="Calcineurin-like phosphoesterase" evidence="4">
    <location>
        <begin position="212"/>
        <end position="380"/>
    </location>
</feature>
<sequence length="438" mass="47789">MARFPRRSQYDDAVRERTATPARVDPTIMTLSSVLFFGVFLCLWALMHVWVGRRLILRGRAYPRWARRMIVGVLVALAVVPVLAVFGRRLDVAAADLDLLQWIGFVFMGVSTLLIALTMIVDTPRLLAQGWLALRKRWSAARGQPSTDPRADRQPDLVSPPRRQFFADLANYGIVGGATGLSVAGFAEARRVPRVVEVDVPVSDLHPDLDGLRIVQLTDVHIGPTIRGTWLSQVVDVVNSLEPDLVALTGDFVDGFVADLGPELAALSRVRARHGAFFVTGNHEYYWDGPAWCAAIGALGPTVLINEHRVIERGAARLLLAGVADLGAGRHEPSHGSDPIKAKAGAPAHDFSLLLAHQPRSIYAAAKAGFDLQLSGHTHAGQYFPMSLMIHLMQPYVHGLAQHEDMQIYVSAGTGYWGPPNRAGSPSEITLLTLRRAS</sequence>
<evidence type="ECO:0000256" key="3">
    <source>
        <dbReference type="SAM" id="Phobius"/>
    </source>
</evidence>
<dbReference type="GO" id="GO:0046872">
    <property type="term" value="F:metal ion binding"/>
    <property type="evidence" value="ECO:0007669"/>
    <property type="project" value="UniProtKB-KW"/>
</dbReference>
<keyword evidence="3" id="KW-0812">Transmembrane</keyword>
<dbReference type="Proteomes" id="UP000238823">
    <property type="component" value="Unassembled WGS sequence"/>
</dbReference>